<dbReference type="EMBL" id="JAGFNK010000047">
    <property type="protein sequence ID" value="KAI9510174.1"/>
    <property type="molecule type" value="Genomic_DNA"/>
</dbReference>
<gene>
    <name evidence="1" type="ORF">F5148DRAFT_1147724</name>
</gene>
<name>A0ACC0UGI5_9AGAM</name>
<proteinExistence type="predicted"/>
<reference evidence="1" key="1">
    <citation type="submission" date="2021-03" db="EMBL/GenBank/DDBJ databases">
        <title>Evolutionary priming and transition to the ectomycorrhizal habit in an iconic lineage of mushroom-forming fungi: is preadaptation a requirement?</title>
        <authorList>
            <consortium name="DOE Joint Genome Institute"/>
            <person name="Looney B.P."/>
            <person name="Miyauchi S."/>
            <person name="Morin E."/>
            <person name="Drula E."/>
            <person name="Courty P.E."/>
            <person name="Chicoki N."/>
            <person name="Fauchery L."/>
            <person name="Kohler A."/>
            <person name="Kuo A."/>
            <person name="LaButti K."/>
            <person name="Pangilinan J."/>
            <person name="Lipzen A."/>
            <person name="Riley R."/>
            <person name="Andreopoulos W."/>
            <person name="He G."/>
            <person name="Johnson J."/>
            <person name="Barry K.W."/>
            <person name="Grigoriev I.V."/>
            <person name="Nagy L."/>
            <person name="Hibbett D."/>
            <person name="Henrissat B."/>
            <person name="Matheny P.B."/>
            <person name="Labbe J."/>
            <person name="Martin A.F."/>
        </authorList>
    </citation>
    <scope>NUCLEOTIDE SEQUENCE</scope>
    <source>
        <strain evidence="1">BPL698</strain>
    </source>
</reference>
<organism evidence="1 2">
    <name type="scientific">Russula earlei</name>
    <dbReference type="NCBI Taxonomy" id="71964"/>
    <lineage>
        <taxon>Eukaryota</taxon>
        <taxon>Fungi</taxon>
        <taxon>Dikarya</taxon>
        <taxon>Basidiomycota</taxon>
        <taxon>Agaricomycotina</taxon>
        <taxon>Agaricomycetes</taxon>
        <taxon>Russulales</taxon>
        <taxon>Russulaceae</taxon>
        <taxon>Russula</taxon>
    </lineage>
</organism>
<dbReference type="Proteomes" id="UP001207468">
    <property type="component" value="Unassembled WGS sequence"/>
</dbReference>
<evidence type="ECO:0000313" key="1">
    <source>
        <dbReference type="EMBL" id="KAI9510174.1"/>
    </source>
</evidence>
<accession>A0ACC0UGI5</accession>
<comment type="caution">
    <text evidence="1">The sequence shown here is derived from an EMBL/GenBank/DDBJ whole genome shotgun (WGS) entry which is preliminary data.</text>
</comment>
<protein>
    <submittedName>
        <fullName evidence="1">Uncharacterized protein</fullName>
    </submittedName>
</protein>
<evidence type="ECO:0000313" key="2">
    <source>
        <dbReference type="Proteomes" id="UP001207468"/>
    </source>
</evidence>
<keyword evidence="2" id="KW-1185">Reference proteome</keyword>
<sequence length="126" mass="14121">MTRIQWTGSSHLRISSIVRKRCIGILAAFWIGFAAVDIILQASGRRRGVISRKWIPSHVKPCNAAIQQLTSSIPLSLVCPFLRSLHQAEFNLNFVQMSNVTFMNNSGVHITLVLSDGQQKHVPNRE</sequence>